<evidence type="ECO:0000256" key="1">
    <source>
        <dbReference type="SAM" id="SignalP"/>
    </source>
</evidence>
<dbReference type="AlphaFoldDB" id="A0A5R8KC98"/>
<dbReference type="Proteomes" id="UP000306196">
    <property type="component" value="Unassembled WGS sequence"/>
</dbReference>
<reference evidence="2 3" key="1">
    <citation type="submission" date="2019-05" db="EMBL/GenBank/DDBJ databases">
        <title>Verrucobacter flavum gen. nov., sp. nov. a new member of the family Verrucomicrobiaceae.</title>
        <authorList>
            <person name="Szuroczki S."/>
            <person name="Abbaszade G."/>
            <person name="Szabo A."/>
            <person name="Felfoldi T."/>
            <person name="Schumann P."/>
            <person name="Boka K."/>
            <person name="Keki Z."/>
            <person name="Toumi M."/>
            <person name="Toth E."/>
        </authorList>
    </citation>
    <scope>NUCLEOTIDE SEQUENCE [LARGE SCALE GENOMIC DNA]</scope>
    <source>
        <strain evidence="2 3">MG-N-17</strain>
    </source>
</reference>
<evidence type="ECO:0000313" key="2">
    <source>
        <dbReference type="EMBL" id="TLD69930.1"/>
    </source>
</evidence>
<dbReference type="OrthoDB" id="5124266at2"/>
<feature type="chain" id="PRO_5024274997" evidence="1">
    <location>
        <begin position="22"/>
        <end position="286"/>
    </location>
</feature>
<organism evidence="2 3">
    <name type="scientific">Phragmitibacter flavus</name>
    <dbReference type="NCBI Taxonomy" id="2576071"/>
    <lineage>
        <taxon>Bacteria</taxon>
        <taxon>Pseudomonadati</taxon>
        <taxon>Verrucomicrobiota</taxon>
        <taxon>Verrucomicrobiia</taxon>
        <taxon>Verrucomicrobiales</taxon>
        <taxon>Verrucomicrobiaceae</taxon>
        <taxon>Phragmitibacter</taxon>
    </lineage>
</organism>
<proteinExistence type="predicted"/>
<dbReference type="Pfam" id="PF13385">
    <property type="entry name" value="Laminin_G_3"/>
    <property type="match status" value="1"/>
</dbReference>
<evidence type="ECO:0000313" key="3">
    <source>
        <dbReference type="Proteomes" id="UP000306196"/>
    </source>
</evidence>
<gene>
    <name evidence="2" type="ORF">FEM03_14450</name>
</gene>
<dbReference type="RefSeq" id="WP_138086985.1">
    <property type="nucleotide sequence ID" value="NZ_VAUV01000010.1"/>
</dbReference>
<feature type="signal peptide" evidence="1">
    <location>
        <begin position="1"/>
        <end position="21"/>
    </location>
</feature>
<keyword evidence="1" id="KW-0732">Signal</keyword>
<dbReference type="SUPFAM" id="SSF49899">
    <property type="entry name" value="Concanavalin A-like lectins/glucanases"/>
    <property type="match status" value="1"/>
</dbReference>
<dbReference type="InterPro" id="IPR013320">
    <property type="entry name" value="ConA-like_dom_sf"/>
</dbReference>
<dbReference type="Gene3D" id="2.60.120.200">
    <property type="match status" value="1"/>
</dbReference>
<keyword evidence="3" id="KW-1185">Reference proteome</keyword>
<comment type="caution">
    <text evidence="2">The sequence shown here is derived from an EMBL/GenBank/DDBJ whole genome shotgun (WGS) entry which is preliminary data.</text>
</comment>
<protein>
    <submittedName>
        <fullName evidence="2">LamG domain-containing protein</fullName>
    </submittedName>
</protein>
<dbReference type="EMBL" id="VAUV01000010">
    <property type="protein sequence ID" value="TLD69930.1"/>
    <property type="molecule type" value="Genomic_DNA"/>
</dbReference>
<accession>A0A5R8KC98</accession>
<name>A0A5R8KC98_9BACT</name>
<sequence>MKSVQYFVVLLAGWLVTPVHSSNPGAVVLDTPNLVAFWDFQEEGGKARVSKGGAQSYGLKEQRGKVDRVEGGLFGEFSAKIRRGQWLMVPRAELGELDIHGKEAQVTVVAWIKRGDKQAWQALAGVWDETRKKRQYCLFLYGTTATRADEMKRYPVKDRIHGHVSAVGGPTPGEKFCITYSSGATEIGFEDWYCVAMTYDGKASRVYVNGKLDTWEQRNPFAYEDGLFDGGDDGADFTVGAVHRGGEWGNFFDGKMAGVAVFNRALSAEELLQISEKTLQSIQKEK</sequence>